<feature type="binding site" evidence="7">
    <location>
        <position position="142"/>
    </location>
    <ligand>
        <name>Zn(2+)</name>
        <dbReference type="ChEBI" id="CHEBI:29105"/>
        <note>catalytic</note>
    </ligand>
</feature>
<accession>A0A368FK25</accession>
<feature type="domain" description="Peptidase M12A" evidence="9">
    <location>
        <begin position="41"/>
        <end position="231"/>
    </location>
</feature>
<feature type="active site" evidence="7">
    <location>
        <position position="133"/>
    </location>
</feature>
<evidence type="ECO:0000256" key="5">
    <source>
        <dbReference type="ARBA" id="ARBA00023049"/>
    </source>
</evidence>
<dbReference type="EMBL" id="JOJR01001066">
    <property type="protein sequence ID" value="RCN32584.1"/>
    <property type="molecule type" value="Genomic_DNA"/>
</dbReference>
<evidence type="ECO:0000256" key="4">
    <source>
        <dbReference type="ARBA" id="ARBA00022833"/>
    </source>
</evidence>
<keyword evidence="4 7" id="KW-0862">Zinc</keyword>
<comment type="cofactor">
    <cofactor evidence="7 8">
        <name>Zn(2+)</name>
        <dbReference type="ChEBI" id="CHEBI:29105"/>
    </cofactor>
    <text evidence="7 8">Binds 1 zinc ion per subunit.</text>
</comment>
<dbReference type="PRINTS" id="PR00480">
    <property type="entry name" value="ASTACIN"/>
</dbReference>
<evidence type="ECO:0000256" key="7">
    <source>
        <dbReference type="PROSITE-ProRule" id="PRU01211"/>
    </source>
</evidence>
<evidence type="ECO:0000313" key="10">
    <source>
        <dbReference type="EMBL" id="RCN32584.1"/>
    </source>
</evidence>
<feature type="binding site" evidence="7">
    <location>
        <position position="132"/>
    </location>
    <ligand>
        <name>Zn(2+)</name>
        <dbReference type="ChEBI" id="CHEBI:29105"/>
        <note>catalytic</note>
    </ligand>
</feature>
<dbReference type="GO" id="GO:0004222">
    <property type="term" value="F:metalloendopeptidase activity"/>
    <property type="evidence" value="ECO:0007669"/>
    <property type="project" value="UniProtKB-UniRule"/>
</dbReference>
<gene>
    <name evidence="10" type="ORF">ANCCAN_21609</name>
</gene>
<comment type="caution">
    <text evidence="7">Lacks conserved residue(s) required for the propagation of feature annotation.</text>
</comment>
<feature type="binding site" evidence="7">
    <location>
        <position position="136"/>
    </location>
    <ligand>
        <name>Zn(2+)</name>
        <dbReference type="ChEBI" id="CHEBI:29105"/>
        <note>catalytic</note>
    </ligand>
</feature>
<dbReference type="CDD" id="cd04280">
    <property type="entry name" value="ZnMc_astacin_like"/>
    <property type="match status" value="1"/>
</dbReference>
<dbReference type="Pfam" id="PF01400">
    <property type="entry name" value="Astacin"/>
    <property type="match status" value="1"/>
</dbReference>
<keyword evidence="3 7" id="KW-0378">Hydrolase</keyword>
<dbReference type="GO" id="GO:0008270">
    <property type="term" value="F:zinc ion binding"/>
    <property type="evidence" value="ECO:0007669"/>
    <property type="project" value="UniProtKB-UniRule"/>
</dbReference>
<proteinExistence type="predicted"/>
<organism evidence="10 11">
    <name type="scientific">Ancylostoma caninum</name>
    <name type="common">Dog hookworm</name>
    <dbReference type="NCBI Taxonomy" id="29170"/>
    <lineage>
        <taxon>Eukaryota</taxon>
        <taxon>Metazoa</taxon>
        <taxon>Ecdysozoa</taxon>
        <taxon>Nematoda</taxon>
        <taxon>Chromadorea</taxon>
        <taxon>Rhabditida</taxon>
        <taxon>Rhabditina</taxon>
        <taxon>Rhabditomorpha</taxon>
        <taxon>Strongyloidea</taxon>
        <taxon>Ancylostomatidae</taxon>
        <taxon>Ancylostomatinae</taxon>
        <taxon>Ancylostoma</taxon>
    </lineage>
</organism>
<keyword evidence="1 7" id="KW-0645">Protease</keyword>
<evidence type="ECO:0000256" key="1">
    <source>
        <dbReference type="ARBA" id="ARBA00022670"/>
    </source>
</evidence>
<dbReference type="PROSITE" id="PS51864">
    <property type="entry name" value="ASTACIN"/>
    <property type="match status" value="1"/>
</dbReference>
<dbReference type="EC" id="3.4.24.-" evidence="8"/>
<keyword evidence="2 7" id="KW-0479">Metal-binding</keyword>
<evidence type="ECO:0000256" key="6">
    <source>
        <dbReference type="ARBA" id="ARBA00023157"/>
    </source>
</evidence>
<dbReference type="Gene3D" id="3.40.390.10">
    <property type="entry name" value="Collagenase (Catalytic Domain)"/>
    <property type="match status" value="1"/>
</dbReference>
<feature type="chain" id="PRO_5016485297" description="Metalloendopeptidase" evidence="8">
    <location>
        <begin position="23"/>
        <end position="233"/>
    </location>
</feature>
<dbReference type="PANTHER" id="PTHR10127:SF780">
    <property type="entry name" value="METALLOENDOPEPTIDASE"/>
    <property type="match status" value="1"/>
</dbReference>
<evidence type="ECO:0000259" key="9">
    <source>
        <dbReference type="PROSITE" id="PS51864"/>
    </source>
</evidence>
<comment type="caution">
    <text evidence="10">The sequence shown here is derived from an EMBL/GenBank/DDBJ whole genome shotgun (WGS) entry which is preliminary data.</text>
</comment>
<dbReference type="AlphaFoldDB" id="A0A368FK25"/>
<dbReference type="STRING" id="29170.A0A368FK25"/>
<keyword evidence="11" id="KW-1185">Reference proteome</keyword>
<dbReference type="PANTHER" id="PTHR10127">
    <property type="entry name" value="DISCOIDIN, CUB, EGF, LAMININ , AND ZINC METALLOPROTEASE DOMAIN CONTAINING"/>
    <property type="match status" value="1"/>
</dbReference>
<reference evidence="10 11" key="1">
    <citation type="submission" date="2014-10" db="EMBL/GenBank/DDBJ databases">
        <title>Draft genome of the hookworm Ancylostoma caninum.</title>
        <authorList>
            <person name="Mitreva M."/>
        </authorList>
    </citation>
    <scope>NUCLEOTIDE SEQUENCE [LARGE SCALE GENOMIC DNA]</scope>
    <source>
        <strain evidence="10 11">Baltimore</strain>
    </source>
</reference>
<evidence type="ECO:0000256" key="2">
    <source>
        <dbReference type="ARBA" id="ARBA00022723"/>
    </source>
</evidence>
<dbReference type="InterPro" id="IPR034035">
    <property type="entry name" value="Astacin-like_dom"/>
</dbReference>
<dbReference type="InterPro" id="IPR024079">
    <property type="entry name" value="MetalloPept_cat_dom_sf"/>
</dbReference>
<evidence type="ECO:0000256" key="8">
    <source>
        <dbReference type="RuleBase" id="RU361183"/>
    </source>
</evidence>
<dbReference type="GO" id="GO:0006508">
    <property type="term" value="P:proteolysis"/>
    <property type="evidence" value="ECO:0007669"/>
    <property type="project" value="UniProtKB-KW"/>
</dbReference>
<keyword evidence="6" id="KW-1015">Disulfide bond</keyword>
<dbReference type="OrthoDB" id="291007at2759"/>
<feature type="signal peptide" evidence="8">
    <location>
        <begin position="1"/>
        <end position="22"/>
    </location>
</feature>
<evidence type="ECO:0000256" key="3">
    <source>
        <dbReference type="ARBA" id="ARBA00022801"/>
    </source>
</evidence>
<dbReference type="SUPFAM" id="SSF55486">
    <property type="entry name" value="Metalloproteases ('zincins'), catalytic domain"/>
    <property type="match status" value="1"/>
</dbReference>
<dbReference type="SMART" id="SM00235">
    <property type="entry name" value="ZnMc"/>
    <property type="match status" value="1"/>
</dbReference>
<keyword evidence="8" id="KW-0732">Signal</keyword>
<name>A0A368FK25_ANCCA</name>
<evidence type="ECO:0000313" key="11">
    <source>
        <dbReference type="Proteomes" id="UP000252519"/>
    </source>
</evidence>
<dbReference type="InterPro" id="IPR001506">
    <property type="entry name" value="Peptidase_M12A"/>
</dbReference>
<dbReference type="InterPro" id="IPR006026">
    <property type="entry name" value="Peptidase_Metallo"/>
</dbReference>
<sequence>MTLIRTLLILLVHVTYLHLTATAYSNEGTEVDTSRDRLKRQAIGYESRLWRTGVNYRFDPKISDAARQAFLRGASAWQRDTCIDFKENESATDVIYVGEWGRGVCGSDVGKVGRRQNLSLGKGCEFFGHAAHEIGHALGLHHTQNRYDRDDHITINWRNIEENYKPQFKVTRWHEFTKYGLPYDYGSIMHYGSSRTKPTMTPKKSHYMGTLGSPMISFIDLSMINEHYYCKTQ</sequence>
<keyword evidence="5 7" id="KW-0482">Metalloprotease</keyword>
<protein>
    <recommendedName>
        <fullName evidence="8">Metalloendopeptidase</fullName>
        <ecNumber evidence="8">3.4.24.-</ecNumber>
    </recommendedName>
</protein>
<dbReference type="Proteomes" id="UP000252519">
    <property type="component" value="Unassembled WGS sequence"/>
</dbReference>